<name>K1JFB7_9BURK</name>
<feature type="domain" description="Type I restriction modification DNA specificity" evidence="4">
    <location>
        <begin position="229"/>
        <end position="407"/>
    </location>
</feature>
<gene>
    <name evidence="5" type="ORF">HMPREF9465_02086</name>
</gene>
<dbReference type="OrthoDB" id="5298944at2"/>
<evidence type="ECO:0000313" key="6">
    <source>
        <dbReference type="Proteomes" id="UP000005835"/>
    </source>
</evidence>
<dbReference type="STRING" id="742823.HMPREF9465_02086"/>
<dbReference type="InterPro" id="IPR051212">
    <property type="entry name" value="Type-I_RE_S_subunit"/>
</dbReference>
<evidence type="ECO:0000256" key="3">
    <source>
        <dbReference type="ARBA" id="ARBA00023125"/>
    </source>
</evidence>
<evidence type="ECO:0000256" key="2">
    <source>
        <dbReference type="ARBA" id="ARBA00022747"/>
    </source>
</evidence>
<proteinExistence type="inferred from homology"/>
<evidence type="ECO:0000313" key="5">
    <source>
        <dbReference type="EMBL" id="EKB30260.1"/>
    </source>
</evidence>
<dbReference type="InterPro" id="IPR000055">
    <property type="entry name" value="Restrct_endonuc_typeI_TRD"/>
</dbReference>
<dbReference type="GO" id="GO:0003677">
    <property type="term" value="F:DNA binding"/>
    <property type="evidence" value="ECO:0007669"/>
    <property type="project" value="UniProtKB-KW"/>
</dbReference>
<accession>K1JFB7</accession>
<keyword evidence="3" id="KW-0238">DNA-binding</keyword>
<keyword evidence="6" id="KW-1185">Reference proteome</keyword>
<organism evidence="5 6">
    <name type="scientific">Sutterella wadsworthensis 2_1_59BFAA</name>
    <dbReference type="NCBI Taxonomy" id="742823"/>
    <lineage>
        <taxon>Bacteria</taxon>
        <taxon>Pseudomonadati</taxon>
        <taxon>Pseudomonadota</taxon>
        <taxon>Betaproteobacteria</taxon>
        <taxon>Burkholderiales</taxon>
        <taxon>Sutterellaceae</taxon>
        <taxon>Sutterella</taxon>
    </lineage>
</organism>
<dbReference type="eggNOG" id="COG0732">
    <property type="taxonomic scope" value="Bacteria"/>
</dbReference>
<dbReference type="PATRIC" id="fig|742823.3.peg.2092"/>
<dbReference type="PANTHER" id="PTHR43140:SF1">
    <property type="entry name" value="TYPE I RESTRICTION ENZYME ECOKI SPECIFICITY SUBUNIT"/>
    <property type="match status" value="1"/>
</dbReference>
<dbReference type="SUPFAM" id="SSF116734">
    <property type="entry name" value="DNA methylase specificity domain"/>
    <property type="match status" value="2"/>
</dbReference>
<comment type="caution">
    <text evidence="5">The sequence shown here is derived from an EMBL/GenBank/DDBJ whole genome shotgun (WGS) entry which is preliminary data.</text>
</comment>
<dbReference type="InterPro" id="IPR044946">
    <property type="entry name" value="Restrct_endonuc_typeI_TRD_sf"/>
</dbReference>
<dbReference type="Gene3D" id="1.10.287.1120">
    <property type="entry name" value="Bipartite methylase S protein"/>
    <property type="match status" value="1"/>
</dbReference>
<sequence>MIVQSRSSLKFTLPNDWTISRLGLFGRFISGSAFPDQYQGKTDEEIPFYKVSDLSRSTDGIHLPEPQHTISENTRQILKARLVPAGAIVYAKIGAASLLNRRRVTTRICCIDNNMTAYIPDAVQDNWAFLWLRCLDFGAYMCPATVPSISEGIQSDLPLAIPPKEYQQKIFSHLNALLPKIEAIILQTNKELALLSSYRQSLIAQVVTKGLDPNTEMKDSGLNWLGSIPKDWRISTIGKVMDVTLGKMLENKKANDSYTLERYLCAGSIDWGGVKQDYFKHMWFSPAEKNALLLKPDDCLIVEGGAGFGTVALYKGENYPCYFQNSIIRLREHGKVLSRFAKYWLHITYDSYLDTVCNKATFSHYTKEKVSATPILIPPLNEQEEIVDYLDKRAEAIDAVSKKLENITDKLTEYRSSLINAAVTGKLNIEEVTHGE</sequence>
<dbReference type="Gene3D" id="3.90.220.20">
    <property type="entry name" value="DNA methylase specificity domains"/>
    <property type="match status" value="2"/>
</dbReference>
<protein>
    <recommendedName>
        <fullName evidence="4">Type I restriction modification DNA specificity domain-containing protein</fullName>
    </recommendedName>
</protein>
<evidence type="ECO:0000259" key="4">
    <source>
        <dbReference type="Pfam" id="PF01420"/>
    </source>
</evidence>
<dbReference type="EMBL" id="ADMG01000047">
    <property type="protein sequence ID" value="EKB30260.1"/>
    <property type="molecule type" value="Genomic_DNA"/>
</dbReference>
<evidence type="ECO:0000256" key="1">
    <source>
        <dbReference type="ARBA" id="ARBA00010923"/>
    </source>
</evidence>
<dbReference type="Proteomes" id="UP000005835">
    <property type="component" value="Unassembled WGS sequence"/>
</dbReference>
<dbReference type="PANTHER" id="PTHR43140">
    <property type="entry name" value="TYPE-1 RESTRICTION ENZYME ECOKI SPECIFICITY PROTEIN"/>
    <property type="match status" value="1"/>
</dbReference>
<dbReference type="Pfam" id="PF01420">
    <property type="entry name" value="Methylase_S"/>
    <property type="match status" value="2"/>
</dbReference>
<comment type="similarity">
    <text evidence="1">Belongs to the type-I restriction system S methylase family.</text>
</comment>
<dbReference type="AlphaFoldDB" id="K1JFB7"/>
<reference evidence="5 6" key="1">
    <citation type="submission" date="2012-05" db="EMBL/GenBank/DDBJ databases">
        <title>The Genome Sequence of Sutterella wadsworthensis 2_1_59BFAA.</title>
        <authorList>
            <consortium name="The Broad Institute Genome Sequencing Platform"/>
            <person name="Earl A."/>
            <person name="Ward D."/>
            <person name="Feldgarden M."/>
            <person name="Gevers D."/>
            <person name="Daigneault M."/>
            <person name="Strauss J."/>
            <person name="Allen-Vercoe E."/>
            <person name="Walker B."/>
            <person name="Young S.K."/>
            <person name="Zeng Q."/>
            <person name="Gargeya S."/>
            <person name="Fitzgerald M."/>
            <person name="Haas B."/>
            <person name="Abouelleil A."/>
            <person name="Alvarado L."/>
            <person name="Arachchi H.M."/>
            <person name="Berlin A.M."/>
            <person name="Chapman S.B."/>
            <person name="Goldberg J."/>
            <person name="Griggs A."/>
            <person name="Gujja S."/>
            <person name="Hansen M."/>
            <person name="Howarth C."/>
            <person name="Imamovic A."/>
            <person name="Larimer J."/>
            <person name="McCowen C."/>
            <person name="Montmayeur A."/>
            <person name="Murphy C."/>
            <person name="Neiman D."/>
            <person name="Pearson M."/>
            <person name="Priest M."/>
            <person name="Roberts A."/>
            <person name="Saif S."/>
            <person name="Shea T."/>
            <person name="Sisk P."/>
            <person name="Sykes S."/>
            <person name="Wortman J."/>
            <person name="Nusbaum C."/>
            <person name="Birren B."/>
        </authorList>
    </citation>
    <scope>NUCLEOTIDE SEQUENCE [LARGE SCALE GENOMIC DNA]</scope>
    <source>
        <strain evidence="5 6">2_1_59BFAA</strain>
    </source>
</reference>
<keyword evidence="2" id="KW-0680">Restriction system</keyword>
<dbReference type="HOGENOM" id="CLU_021095_1_2_4"/>
<dbReference type="RefSeq" id="WP_005436831.1">
    <property type="nucleotide sequence ID" value="NZ_JH815520.1"/>
</dbReference>
<dbReference type="GO" id="GO:0009307">
    <property type="term" value="P:DNA restriction-modification system"/>
    <property type="evidence" value="ECO:0007669"/>
    <property type="project" value="UniProtKB-KW"/>
</dbReference>
<feature type="domain" description="Type I restriction modification DNA specificity" evidence="4">
    <location>
        <begin position="14"/>
        <end position="190"/>
    </location>
</feature>